<dbReference type="Proteomes" id="UP001593940">
    <property type="component" value="Unassembled WGS sequence"/>
</dbReference>
<protein>
    <submittedName>
        <fullName evidence="1">Uncharacterized protein</fullName>
    </submittedName>
</protein>
<dbReference type="EMBL" id="JBHOMY010000058">
    <property type="protein sequence ID" value="MFC1458643.1"/>
    <property type="molecule type" value="Genomic_DNA"/>
</dbReference>
<proteinExistence type="predicted"/>
<feature type="non-terminal residue" evidence="1">
    <location>
        <position position="1"/>
    </location>
</feature>
<organism evidence="1 2">
    <name type="scientific">Microvirga arabica</name>
    <dbReference type="NCBI Taxonomy" id="1128671"/>
    <lineage>
        <taxon>Bacteria</taxon>
        <taxon>Pseudomonadati</taxon>
        <taxon>Pseudomonadota</taxon>
        <taxon>Alphaproteobacteria</taxon>
        <taxon>Hyphomicrobiales</taxon>
        <taxon>Methylobacteriaceae</taxon>
        <taxon>Microvirga</taxon>
    </lineage>
</organism>
<comment type="caution">
    <text evidence="1">The sequence shown here is derived from an EMBL/GenBank/DDBJ whole genome shotgun (WGS) entry which is preliminary data.</text>
</comment>
<reference evidence="1 2" key="1">
    <citation type="submission" date="2024-09" db="EMBL/GenBank/DDBJ databases">
        <title>Nodulacao em especies de Leguminosae Basais da Amazonia e Caracterizacao dos Rizobios e Bacterias Associadas aos Nodulos.</title>
        <authorList>
            <person name="Jambeiro I.C.A."/>
            <person name="Lopes I.S."/>
            <person name="Aguiar E.R.G.R."/>
            <person name="Santos A.F.J."/>
            <person name="Dos Santos J.M.F."/>
            <person name="Gross E."/>
        </authorList>
    </citation>
    <scope>NUCLEOTIDE SEQUENCE [LARGE SCALE GENOMIC DNA]</scope>
    <source>
        <strain evidence="1 2">BRUESC1165</strain>
    </source>
</reference>
<name>A0ABV6YBI0_9HYPH</name>
<sequence>TFFAISRPIVTISGMMSGSSPVLQHAYSGMADAGGGRHPRHHISLVNLLRKDGERLMKQEDLHAPYTLYERVSG</sequence>
<evidence type="ECO:0000313" key="2">
    <source>
        <dbReference type="Proteomes" id="UP001593940"/>
    </source>
</evidence>
<keyword evidence="2" id="KW-1185">Reference proteome</keyword>
<accession>A0ABV6YBI0</accession>
<gene>
    <name evidence="1" type="ORF">ACETIH_18455</name>
</gene>
<dbReference type="RefSeq" id="WP_377030551.1">
    <property type="nucleotide sequence ID" value="NZ_JBHOMY010000058.1"/>
</dbReference>
<evidence type="ECO:0000313" key="1">
    <source>
        <dbReference type="EMBL" id="MFC1458643.1"/>
    </source>
</evidence>